<evidence type="ECO:0000313" key="2">
    <source>
        <dbReference type="EMBL" id="MBD3941114.1"/>
    </source>
</evidence>
<protein>
    <submittedName>
        <fullName evidence="2">Uncharacterized protein</fullName>
    </submittedName>
</protein>
<evidence type="ECO:0000256" key="1">
    <source>
        <dbReference type="SAM" id="MobiDB-lite"/>
    </source>
</evidence>
<accession>A0ABR8NLS7</accession>
<proteinExistence type="predicted"/>
<sequence length="127" mass="12912">MNSRLSPPARLRRALFALVFTLAVLTTAVAVTVAYRAAAADAPAGAPAIAGAVDETSDGAVTEADGILPAGAGPFDDRYPGIARLSPALLDALRRAAKDASADNSRRASRPACGGHRYAGARSLSPR</sequence>
<reference evidence="2 3" key="1">
    <citation type="submission" date="2020-09" db="EMBL/GenBank/DDBJ databases">
        <title>Isolation and identification of active actinomycetes.</title>
        <authorList>
            <person name="Li X."/>
        </authorList>
    </citation>
    <scope>NUCLEOTIDE SEQUENCE [LARGE SCALE GENOMIC DNA]</scope>
    <source>
        <strain evidence="2 3">NEAU-LLC</strain>
    </source>
</reference>
<evidence type="ECO:0000313" key="3">
    <source>
        <dbReference type="Proteomes" id="UP000598426"/>
    </source>
</evidence>
<organism evidence="2 3">
    <name type="scientific">Microbacterium helvum</name>
    <dbReference type="NCBI Taxonomy" id="2773713"/>
    <lineage>
        <taxon>Bacteria</taxon>
        <taxon>Bacillati</taxon>
        <taxon>Actinomycetota</taxon>
        <taxon>Actinomycetes</taxon>
        <taxon>Micrococcales</taxon>
        <taxon>Microbacteriaceae</taxon>
        <taxon>Microbacterium</taxon>
    </lineage>
</organism>
<dbReference type="EMBL" id="JACXZS010000002">
    <property type="protein sequence ID" value="MBD3941114.1"/>
    <property type="molecule type" value="Genomic_DNA"/>
</dbReference>
<gene>
    <name evidence="2" type="ORF">IF188_05295</name>
</gene>
<dbReference type="Proteomes" id="UP000598426">
    <property type="component" value="Unassembled WGS sequence"/>
</dbReference>
<dbReference type="RefSeq" id="WP_191170724.1">
    <property type="nucleotide sequence ID" value="NZ_JACXZS010000002.1"/>
</dbReference>
<name>A0ABR8NLS7_9MICO</name>
<comment type="caution">
    <text evidence="2">The sequence shown here is derived from an EMBL/GenBank/DDBJ whole genome shotgun (WGS) entry which is preliminary data.</text>
</comment>
<feature type="region of interest" description="Disordered" evidence="1">
    <location>
        <begin position="99"/>
        <end position="127"/>
    </location>
</feature>
<keyword evidence="3" id="KW-1185">Reference proteome</keyword>